<proteinExistence type="predicted"/>
<protein>
    <submittedName>
        <fullName evidence="1">Uncharacterized protein</fullName>
    </submittedName>
</protein>
<sequence length="80" mass="9546">MLELLSNRRHYDIKKMSVKFNEIEIQAAHTGIKTATKQGFHCKRHALVFQKLVFYIAKAMLLQYKTHLFIRPKSLKLRQF</sequence>
<name>A0A8E1QXV8_9BACT</name>
<gene>
    <name evidence="1" type="ORF">ACU52_06075</name>
</gene>
<keyword evidence="2" id="KW-1185">Reference proteome</keyword>
<evidence type="ECO:0000313" key="2">
    <source>
        <dbReference type="Proteomes" id="UP000036951"/>
    </source>
</evidence>
<accession>A0A8E1QXV8</accession>
<dbReference type="AlphaFoldDB" id="A0A8E1QXV8"/>
<evidence type="ECO:0000313" key="1">
    <source>
        <dbReference type="EMBL" id="KOO68733.1"/>
    </source>
</evidence>
<dbReference type="EMBL" id="LFQU01000009">
    <property type="protein sequence ID" value="KOO68733.1"/>
    <property type="molecule type" value="Genomic_DNA"/>
</dbReference>
<dbReference type="Proteomes" id="UP000036951">
    <property type="component" value="Unassembled WGS sequence"/>
</dbReference>
<comment type="caution">
    <text evidence="1">The sequence shown here is derived from an EMBL/GenBank/DDBJ whole genome shotgun (WGS) entry which is preliminary data.</text>
</comment>
<reference evidence="1 2" key="1">
    <citation type="submission" date="2015-06" db="EMBL/GenBank/DDBJ databases">
        <title>Prevotella sp. 109, sp. nov., a novel member of the family Prevotellaceae isolated from human faeces.</title>
        <authorList>
            <person name="Shkoporov A.N."/>
            <person name="Chaplin A.V."/>
            <person name="Kafarskaia L.I."/>
            <person name="Efimov B.A."/>
        </authorList>
    </citation>
    <scope>NUCLEOTIDE SEQUENCE [LARGE SCALE GENOMIC DNA]</scope>
    <source>
        <strain evidence="1 2">109</strain>
    </source>
</reference>
<organism evidence="1 2">
    <name type="scientific">Xylanibacter rarus</name>
    <dbReference type="NCBI Taxonomy" id="1676614"/>
    <lineage>
        <taxon>Bacteria</taxon>
        <taxon>Pseudomonadati</taxon>
        <taxon>Bacteroidota</taxon>
        <taxon>Bacteroidia</taxon>
        <taxon>Bacteroidales</taxon>
        <taxon>Prevotellaceae</taxon>
        <taxon>Xylanibacter</taxon>
    </lineage>
</organism>